<dbReference type="PROSITE" id="PS00221">
    <property type="entry name" value="MIP"/>
    <property type="match status" value="1"/>
</dbReference>
<dbReference type="Gene3D" id="3.40.50.2000">
    <property type="entry name" value="Glycogen Phosphorylase B"/>
    <property type="match status" value="2"/>
</dbReference>
<accession>A0ABZ2LHA4</accession>
<dbReference type="CDD" id="cd03784">
    <property type="entry name" value="GT1_Gtf-like"/>
    <property type="match status" value="1"/>
</dbReference>
<dbReference type="RefSeq" id="WP_394840003.1">
    <property type="nucleotide sequence ID" value="NZ_CP089929.1"/>
</dbReference>
<dbReference type="Proteomes" id="UP001374803">
    <property type="component" value="Chromosome"/>
</dbReference>
<evidence type="ECO:0008006" key="3">
    <source>
        <dbReference type="Google" id="ProtNLM"/>
    </source>
</evidence>
<dbReference type="InterPro" id="IPR022357">
    <property type="entry name" value="MIP_CS"/>
</dbReference>
<dbReference type="SUPFAM" id="SSF53756">
    <property type="entry name" value="UDP-Glycosyltransferase/glycogen phosphorylase"/>
    <property type="match status" value="1"/>
</dbReference>
<evidence type="ECO:0000313" key="1">
    <source>
        <dbReference type="EMBL" id="WXB10327.1"/>
    </source>
</evidence>
<dbReference type="InterPro" id="IPR002213">
    <property type="entry name" value="UDP_glucos_trans"/>
</dbReference>
<gene>
    <name evidence="1" type="ORF">LVJ94_24245</name>
</gene>
<dbReference type="EMBL" id="CP089983">
    <property type="protein sequence ID" value="WXB10327.1"/>
    <property type="molecule type" value="Genomic_DNA"/>
</dbReference>
<organism evidence="1 2">
    <name type="scientific">Pendulispora rubella</name>
    <dbReference type="NCBI Taxonomy" id="2741070"/>
    <lineage>
        <taxon>Bacteria</taxon>
        <taxon>Pseudomonadati</taxon>
        <taxon>Myxococcota</taxon>
        <taxon>Myxococcia</taxon>
        <taxon>Myxococcales</taxon>
        <taxon>Sorangiineae</taxon>
        <taxon>Pendulisporaceae</taxon>
        <taxon>Pendulispora</taxon>
    </lineage>
</organism>
<protein>
    <recommendedName>
        <fullName evidence="3">Glycosyltransferase</fullName>
    </recommendedName>
</protein>
<dbReference type="InterPro" id="IPR050426">
    <property type="entry name" value="Glycosyltransferase_28"/>
</dbReference>
<proteinExistence type="predicted"/>
<dbReference type="PANTHER" id="PTHR48050">
    <property type="entry name" value="STEROL 3-BETA-GLUCOSYLTRANSFERASE"/>
    <property type="match status" value="1"/>
</dbReference>
<reference evidence="1" key="1">
    <citation type="submission" date="2021-12" db="EMBL/GenBank/DDBJ databases">
        <title>Discovery of the Pendulisporaceae a myxobacterial family with distinct sporulation behavior and unique specialized metabolism.</title>
        <authorList>
            <person name="Garcia R."/>
            <person name="Popoff A."/>
            <person name="Bader C.D."/>
            <person name="Loehr J."/>
            <person name="Walesch S."/>
            <person name="Walt C."/>
            <person name="Boldt J."/>
            <person name="Bunk B."/>
            <person name="Haeckl F.J.F.P.J."/>
            <person name="Gunesch A.P."/>
            <person name="Birkelbach J."/>
            <person name="Nuebel U."/>
            <person name="Pietschmann T."/>
            <person name="Bach T."/>
            <person name="Mueller R."/>
        </authorList>
    </citation>
    <scope>NUCLEOTIDE SEQUENCE</scope>
    <source>
        <strain evidence="1">MSr11367</strain>
    </source>
</reference>
<dbReference type="Pfam" id="PF00201">
    <property type="entry name" value="UDPGT"/>
    <property type="match status" value="1"/>
</dbReference>
<keyword evidence="2" id="KW-1185">Reference proteome</keyword>
<name>A0ABZ2LHA4_9BACT</name>
<sequence length="401" mass="43229">MTAARPKRILFVVPPLTGHVNPTVSVARALMARGHRVAWAAHARYVGHLLPEGAELVPLDDPRFDEAWVDLRERSKSVRGFESLQFLWQEVLVPLARGMLPSVQEAIARYEPDVLSVDQQAIAGSLAARRARIPYATLSTTSASVVDPLEALPKVKQWVDAQLEGLEREAGLTPMRAPDISPHCAIVFSTEALIGGVPLAVSDFQRSEQAWPAHYRFVGPSIEDRPDATPFPWESLAPGPRVFVSLGTVSTEVGERFYANVVEGLRDVGAQVILAAPPALVPEPPPTFLVRERVPQLALLPKVDAVVCHAGHNTVCESLANGLPLVVAPIRDDQPVVASQVVRAGAGVRVRYGRMSAKSLREAVVSVLGDPSYRRAAERVRDSFRAAGGARAAADALEALA</sequence>
<dbReference type="PANTHER" id="PTHR48050:SF13">
    <property type="entry name" value="STEROL 3-BETA-GLUCOSYLTRANSFERASE UGT80A2"/>
    <property type="match status" value="1"/>
</dbReference>
<evidence type="ECO:0000313" key="2">
    <source>
        <dbReference type="Proteomes" id="UP001374803"/>
    </source>
</evidence>